<organism evidence="2 3">
    <name type="scientific">Sphaerobolus stellatus (strain SS14)</name>
    <dbReference type="NCBI Taxonomy" id="990650"/>
    <lineage>
        <taxon>Eukaryota</taxon>
        <taxon>Fungi</taxon>
        <taxon>Dikarya</taxon>
        <taxon>Basidiomycota</taxon>
        <taxon>Agaricomycotina</taxon>
        <taxon>Agaricomycetes</taxon>
        <taxon>Phallomycetidae</taxon>
        <taxon>Geastrales</taxon>
        <taxon>Sphaerobolaceae</taxon>
        <taxon>Sphaerobolus</taxon>
    </lineage>
</organism>
<dbReference type="OrthoDB" id="10484635at2759"/>
<proteinExistence type="predicted"/>
<gene>
    <name evidence="2" type="ORF">M422DRAFT_49350</name>
</gene>
<protein>
    <submittedName>
        <fullName evidence="2">Uncharacterized protein</fullName>
    </submittedName>
</protein>
<dbReference type="AlphaFoldDB" id="A0A0C9VF54"/>
<keyword evidence="3" id="KW-1185">Reference proteome</keyword>
<evidence type="ECO:0000313" key="2">
    <source>
        <dbReference type="EMBL" id="KIJ40027.1"/>
    </source>
</evidence>
<accession>A0A0C9VF54</accession>
<feature type="region of interest" description="Disordered" evidence="1">
    <location>
        <begin position="128"/>
        <end position="149"/>
    </location>
</feature>
<dbReference type="Proteomes" id="UP000054279">
    <property type="component" value="Unassembled WGS sequence"/>
</dbReference>
<dbReference type="EMBL" id="KN837147">
    <property type="protein sequence ID" value="KIJ40027.1"/>
    <property type="molecule type" value="Genomic_DNA"/>
</dbReference>
<evidence type="ECO:0000313" key="3">
    <source>
        <dbReference type="Proteomes" id="UP000054279"/>
    </source>
</evidence>
<sequence>MQMAIKNRFSPEVPVGTTIMEIRDSLSAVFENGKGPSQDDWLMILLLNALIDDEYDWLRKDFLSFITTSNIKLTVKDIVKHIETEARKVKCIEEEAVLAAKTSCKRFEKKVCTNCKRTCHTAEECWAPGGGAEGKGPKCRDKRRKRVKQ</sequence>
<evidence type="ECO:0000256" key="1">
    <source>
        <dbReference type="SAM" id="MobiDB-lite"/>
    </source>
</evidence>
<feature type="compositionally biased region" description="Basic residues" evidence="1">
    <location>
        <begin position="140"/>
        <end position="149"/>
    </location>
</feature>
<reference evidence="2 3" key="1">
    <citation type="submission" date="2014-06" db="EMBL/GenBank/DDBJ databases">
        <title>Evolutionary Origins and Diversification of the Mycorrhizal Mutualists.</title>
        <authorList>
            <consortium name="DOE Joint Genome Institute"/>
            <consortium name="Mycorrhizal Genomics Consortium"/>
            <person name="Kohler A."/>
            <person name="Kuo A."/>
            <person name="Nagy L.G."/>
            <person name="Floudas D."/>
            <person name="Copeland A."/>
            <person name="Barry K.W."/>
            <person name="Cichocki N."/>
            <person name="Veneault-Fourrey C."/>
            <person name="LaButti K."/>
            <person name="Lindquist E.A."/>
            <person name="Lipzen A."/>
            <person name="Lundell T."/>
            <person name="Morin E."/>
            <person name="Murat C."/>
            <person name="Riley R."/>
            <person name="Ohm R."/>
            <person name="Sun H."/>
            <person name="Tunlid A."/>
            <person name="Henrissat B."/>
            <person name="Grigoriev I.V."/>
            <person name="Hibbett D.S."/>
            <person name="Martin F."/>
        </authorList>
    </citation>
    <scope>NUCLEOTIDE SEQUENCE [LARGE SCALE GENOMIC DNA]</scope>
    <source>
        <strain evidence="2 3">SS14</strain>
    </source>
</reference>
<dbReference type="HOGENOM" id="CLU_1750864_0_0_1"/>
<name>A0A0C9VF54_SPHS4</name>